<dbReference type="InterPro" id="IPR019587">
    <property type="entry name" value="Polyketide_cyclase/dehydratase"/>
</dbReference>
<reference evidence="1" key="1">
    <citation type="submission" date="2023-06" db="EMBL/GenBank/DDBJ databases">
        <title>Genomic of Parafulvivirga corallium.</title>
        <authorList>
            <person name="Wang G."/>
        </authorList>
    </citation>
    <scope>NUCLEOTIDE SEQUENCE</scope>
    <source>
        <strain evidence="1">BMA10</strain>
    </source>
</reference>
<comment type="caution">
    <text evidence="1">The sequence shown here is derived from an EMBL/GenBank/DDBJ whole genome shotgun (WGS) entry which is preliminary data.</text>
</comment>
<dbReference type="Gene3D" id="3.30.530.20">
    <property type="match status" value="1"/>
</dbReference>
<evidence type="ECO:0000313" key="1">
    <source>
        <dbReference type="EMBL" id="MDN5203727.1"/>
    </source>
</evidence>
<protein>
    <submittedName>
        <fullName evidence="1">SRPBCC family protein</fullName>
    </submittedName>
</protein>
<dbReference type="EMBL" id="JAUJEA010000008">
    <property type="protein sequence ID" value="MDN5203727.1"/>
    <property type="molecule type" value="Genomic_DNA"/>
</dbReference>
<gene>
    <name evidence="1" type="ORF">QQ008_20220</name>
</gene>
<dbReference type="Pfam" id="PF10604">
    <property type="entry name" value="Polyketide_cyc2"/>
    <property type="match status" value="1"/>
</dbReference>
<dbReference type="Proteomes" id="UP001172082">
    <property type="component" value="Unassembled WGS sequence"/>
</dbReference>
<dbReference type="CDD" id="cd07812">
    <property type="entry name" value="SRPBCC"/>
    <property type="match status" value="1"/>
</dbReference>
<organism evidence="1 2">
    <name type="scientific">Splendidivirga corallicola</name>
    <dbReference type="NCBI Taxonomy" id="3051826"/>
    <lineage>
        <taxon>Bacteria</taxon>
        <taxon>Pseudomonadati</taxon>
        <taxon>Bacteroidota</taxon>
        <taxon>Cytophagia</taxon>
        <taxon>Cytophagales</taxon>
        <taxon>Splendidivirgaceae</taxon>
        <taxon>Splendidivirga</taxon>
    </lineage>
</organism>
<proteinExistence type="predicted"/>
<sequence>MKYQCTIIINKPRDIVWKLLSNPDDIGKWSKGFKKLEIVSGFPGEEGSQVKHIYEEKGREIEFLIDVVKVVENRCLHYVSFHETMSINVKNVLEKADHHSTSLISHVDVTFHKLFFRIMSPLMKRAFLKRHKEDFGRMKKLLEES</sequence>
<keyword evidence="2" id="KW-1185">Reference proteome</keyword>
<dbReference type="SUPFAM" id="SSF55961">
    <property type="entry name" value="Bet v1-like"/>
    <property type="match status" value="1"/>
</dbReference>
<dbReference type="RefSeq" id="WP_346753750.1">
    <property type="nucleotide sequence ID" value="NZ_JAUJEA010000008.1"/>
</dbReference>
<accession>A0ABT8KSI5</accession>
<name>A0ABT8KSI5_9BACT</name>
<evidence type="ECO:0000313" key="2">
    <source>
        <dbReference type="Proteomes" id="UP001172082"/>
    </source>
</evidence>
<dbReference type="InterPro" id="IPR023393">
    <property type="entry name" value="START-like_dom_sf"/>
</dbReference>